<dbReference type="InterPro" id="IPR000241">
    <property type="entry name" value="RlmKL-like_Mtase"/>
</dbReference>
<feature type="domain" description="Ribosomal RNA large subunit methyltransferase K/L-like methyltransferase" evidence="1">
    <location>
        <begin position="156"/>
        <end position="281"/>
    </location>
</feature>
<name>A0ABN2B8G5_9MICO</name>
<accession>A0ABN2B8G5</accession>
<dbReference type="PANTHER" id="PTHR14911:SF13">
    <property type="entry name" value="TRNA (GUANINE(6)-N2)-METHYLTRANSFERASE THUMP3"/>
    <property type="match status" value="1"/>
</dbReference>
<dbReference type="PANTHER" id="PTHR14911">
    <property type="entry name" value="THUMP DOMAIN-CONTAINING"/>
    <property type="match status" value="1"/>
</dbReference>
<proteinExistence type="predicted"/>
<dbReference type="GO" id="GO:0032259">
    <property type="term" value="P:methylation"/>
    <property type="evidence" value="ECO:0007669"/>
    <property type="project" value="UniProtKB-KW"/>
</dbReference>
<dbReference type="SUPFAM" id="SSF53335">
    <property type="entry name" value="S-adenosyl-L-methionine-dependent methyltransferases"/>
    <property type="match status" value="1"/>
</dbReference>
<evidence type="ECO:0000259" key="1">
    <source>
        <dbReference type="Pfam" id="PF01170"/>
    </source>
</evidence>
<dbReference type="RefSeq" id="WP_346029665.1">
    <property type="nucleotide sequence ID" value="NZ_BAAANV010000017.1"/>
</dbReference>
<sequence>MNSENAADETQPELRASLDTAPDGRLLLLAPSSNRVYAGDAARLNAAEITVMADALGLNARVRPVTVAGVDYLNIAGDDDLLTRVVSEASGAFALFGSADGLLRPTALERRRPYSDDLVTIQKYQGKTNEQFTHLLLNVTAALAKRPQALLDGSLHVLDPMCGRGTTLNTCLLRGIDVTGVDLDKKDFEAYQAFITTWLRSHRLKHEIDASQVRREGRTLGRALELETAPTKEDWKAGRTQQVTYLNVDTTRLGRVMRRTSVDVVVADTPYGVQHGSHGDKLDRSPVQLLERALPSWHDTLRTGGTVGLAYNRHVVKPGELADVLDAHGFSVVHGHGAPAAGLDEDAFRHRVDASIDRDIVVARKG</sequence>
<evidence type="ECO:0000313" key="3">
    <source>
        <dbReference type="Proteomes" id="UP001501288"/>
    </source>
</evidence>
<dbReference type="InterPro" id="IPR029063">
    <property type="entry name" value="SAM-dependent_MTases_sf"/>
</dbReference>
<keyword evidence="2" id="KW-0808">Transferase</keyword>
<keyword evidence="3" id="KW-1185">Reference proteome</keyword>
<dbReference type="Pfam" id="PF01170">
    <property type="entry name" value="UPF0020"/>
    <property type="match status" value="1"/>
</dbReference>
<protein>
    <submittedName>
        <fullName evidence="2">SAM-dependent methyltransferase</fullName>
    </submittedName>
</protein>
<dbReference type="EMBL" id="BAAANV010000017">
    <property type="protein sequence ID" value="GAA1534938.1"/>
    <property type="molecule type" value="Genomic_DNA"/>
</dbReference>
<reference evidence="2 3" key="1">
    <citation type="journal article" date="2019" name="Int. J. Syst. Evol. Microbiol.">
        <title>The Global Catalogue of Microorganisms (GCM) 10K type strain sequencing project: providing services to taxonomists for standard genome sequencing and annotation.</title>
        <authorList>
            <consortium name="The Broad Institute Genomics Platform"/>
            <consortium name="The Broad Institute Genome Sequencing Center for Infectious Disease"/>
            <person name="Wu L."/>
            <person name="Ma J."/>
        </authorList>
    </citation>
    <scope>NUCLEOTIDE SEQUENCE [LARGE SCALE GENOMIC DNA]</scope>
    <source>
        <strain evidence="2 3">JCM 14588</strain>
    </source>
</reference>
<keyword evidence="2" id="KW-0489">Methyltransferase</keyword>
<gene>
    <name evidence="2" type="ORF">GCM10009762_06440</name>
</gene>
<evidence type="ECO:0000313" key="2">
    <source>
        <dbReference type="EMBL" id="GAA1534938.1"/>
    </source>
</evidence>
<comment type="caution">
    <text evidence="2">The sequence shown here is derived from an EMBL/GenBank/DDBJ whole genome shotgun (WGS) entry which is preliminary data.</text>
</comment>
<dbReference type="Gene3D" id="3.40.50.150">
    <property type="entry name" value="Vaccinia Virus protein VP39"/>
    <property type="match status" value="1"/>
</dbReference>
<dbReference type="Proteomes" id="UP001501288">
    <property type="component" value="Unassembled WGS sequence"/>
</dbReference>
<organism evidence="2 3">
    <name type="scientific">Dermacoccus barathri</name>
    <dbReference type="NCBI Taxonomy" id="322601"/>
    <lineage>
        <taxon>Bacteria</taxon>
        <taxon>Bacillati</taxon>
        <taxon>Actinomycetota</taxon>
        <taxon>Actinomycetes</taxon>
        <taxon>Micrococcales</taxon>
        <taxon>Dermacoccaceae</taxon>
        <taxon>Dermacoccus</taxon>
    </lineage>
</organism>
<dbReference type="GO" id="GO:0008168">
    <property type="term" value="F:methyltransferase activity"/>
    <property type="evidence" value="ECO:0007669"/>
    <property type="project" value="UniProtKB-KW"/>
</dbReference>